<evidence type="ECO:0000256" key="3">
    <source>
        <dbReference type="ARBA" id="ARBA00023163"/>
    </source>
</evidence>
<keyword evidence="2" id="KW-0805">Transcription regulation</keyword>
<dbReference type="InterPro" id="IPR017930">
    <property type="entry name" value="Myb_dom"/>
</dbReference>
<keyword evidence="3" id="KW-0804">Transcription</keyword>
<evidence type="ECO:0000256" key="1">
    <source>
        <dbReference type="ARBA" id="ARBA00004123"/>
    </source>
</evidence>
<dbReference type="EMBL" id="JAIVGD010000023">
    <property type="protein sequence ID" value="KAH0743746.1"/>
    <property type="molecule type" value="Genomic_DNA"/>
</dbReference>
<organism evidence="6 7">
    <name type="scientific">Solanum tuberosum</name>
    <name type="common">Potato</name>
    <dbReference type="NCBI Taxonomy" id="4113"/>
    <lineage>
        <taxon>Eukaryota</taxon>
        <taxon>Viridiplantae</taxon>
        <taxon>Streptophyta</taxon>
        <taxon>Embryophyta</taxon>
        <taxon>Tracheophyta</taxon>
        <taxon>Spermatophyta</taxon>
        <taxon>Magnoliopsida</taxon>
        <taxon>eudicotyledons</taxon>
        <taxon>Gunneridae</taxon>
        <taxon>Pentapetalae</taxon>
        <taxon>asterids</taxon>
        <taxon>lamiids</taxon>
        <taxon>Solanales</taxon>
        <taxon>Solanaceae</taxon>
        <taxon>Solanoideae</taxon>
        <taxon>Solaneae</taxon>
        <taxon>Solanum</taxon>
    </lineage>
</organism>
<dbReference type="InterPro" id="IPR009057">
    <property type="entry name" value="Homeodomain-like_sf"/>
</dbReference>
<dbReference type="InterPro" id="IPR005162">
    <property type="entry name" value="Retrotrans_gag_dom"/>
</dbReference>
<dbReference type="InterPro" id="IPR006447">
    <property type="entry name" value="Myb_dom_plants"/>
</dbReference>
<dbReference type="PROSITE" id="PS51294">
    <property type="entry name" value="HTH_MYB"/>
    <property type="match status" value="1"/>
</dbReference>
<evidence type="ECO:0000313" key="7">
    <source>
        <dbReference type="Proteomes" id="UP000826656"/>
    </source>
</evidence>
<dbReference type="PANTHER" id="PTHR37610">
    <property type="entry name" value="CCHC-TYPE DOMAIN-CONTAINING PROTEIN"/>
    <property type="match status" value="1"/>
</dbReference>
<comment type="caution">
    <text evidence="6">The sequence shown here is derived from an EMBL/GenBank/DDBJ whole genome shotgun (WGS) entry which is preliminary data.</text>
</comment>
<accession>A0ABQ7UBM6</accession>
<sequence>MPENSKKYKGETSSEKVVSCHDLNRKPRFRWTVELHELFVKAVNELGGPYEATPKNIVKLMDDENITPDHIKSHLQKYRQSKDIMSTTRNHPSLMLVPIKLNGINYPSWTKSMIHALTAKNKLSFMDGSIEPPSEIDMPTEYALWNQCNSMILSSLAHSVESDLAKGVIHAKMAHQVWQDLKDQFSQKNAPALYQIQKSLASLSQGNMNISSYFTKLKGLWDELHIFRTFPTCNQIKAHTDQIEQDRVMQFLMGLNDIYSVVQSNILMMSPHPNVRQAYSLVIQEETQRQMTSESTENFSIAAALQRRTNSFSTNPRVSIVSIAIEKGTQLRIAAL</sequence>
<evidence type="ECO:0000259" key="5">
    <source>
        <dbReference type="PROSITE" id="PS51294"/>
    </source>
</evidence>
<dbReference type="Pfam" id="PF14244">
    <property type="entry name" value="Retrotran_gag_3"/>
    <property type="match status" value="1"/>
</dbReference>
<dbReference type="NCBIfam" id="TIGR01557">
    <property type="entry name" value="myb_SHAQKYF"/>
    <property type="match status" value="1"/>
</dbReference>
<evidence type="ECO:0000256" key="4">
    <source>
        <dbReference type="ARBA" id="ARBA00023242"/>
    </source>
</evidence>
<evidence type="ECO:0000256" key="2">
    <source>
        <dbReference type="ARBA" id="ARBA00023015"/>
    </source>
</evidence>
<dbReference type="Gene3D" id="1.10.10.60">
    <property type="entry name" value="Homeodomain-like"/>
    <property type="match status" value="1"/>
</dbReference>
<comment type="subcellular location">
    <subcellularLocation>
        <location evidence="1">Nucleus</location>
    </subcellularLocation>
</comment>
<keyword evidence="4" id="KW-0539">Nucleus</keyword>
<dbReference type="Pfam" id="PF03732">
    <property type="entry name" value="Retrotrans_gag"/>
    <property type="match status" value="1"/>
</dbReference>
<protein>
    <recommendedName>
        <fullName evidence="5">HTH myb-type domain-containing protein</fullName>
    </recommendedName>
</protein>
<evidence type="ECO:0000313" key="6">
    <source>
        <dbReference type="EMBL" id="KAH0743746.1"/>
    </source>
</evidence>
<reference evidence="6 7" key="1">
    <citation type="journal article" date="2021" name="bioRxiv">
        <title>Chromosome-scale and haplotype-resolved genome assembly of a tetraploid potato cultivar.</title>
        <authorList>
            <person name="Sun H."/>
            <person name="Jiao W.-B."/>
            <person name="Krause K."/>
            <person name="Campoy J.A."/>
            <person name="Goel M."/>
            <person name="Folz-Donahue K."/>
            <person name="Kukat C."/>
            <person name="Huettel B."/>
            <person name="Schneeberger K."/>
        </authorList>
    </citation>
    <scope>NUCLEOTIDE SEQUENCE [LARGE SCALE GENOMIC DNA]</scope>
    <source>
        <strain evidence="6">SolTubOtavaFocal</strain>
        <tissue evidence="6">Leaves</tissue>
    </source>
</reference>
<dbReference type="SUPFAM" id="SSF46689">
    <property type="entry name" value="Homeodomain-like"/>
    <property type="match status" value="1"/>
</dbReference>
<dbReference type="PANTHER" id="PTHR37610:SF60">
    <property type="entry name" value="RETROTRANSPOSON COPIA-LIKE N-TERMINAL DOMAIN-CONTAINING PROTEIN"/>
    <property type="match status" value="1"/>
</dbReference>
<keyword evidence="7" id="KW-1185">Reference proteome</keyword>
<dbReference type="Pfam" id="PF00249">
    <property type="entry name" value="Myb_DNA-binding"/>
    <property type="match status" value="1"/>
</dbReference>
<gene>
    <name evidence="6" type="ORF">KY290_031739</name>
</gene>
<dbReference type="InterPro" id="IPR001005">
    <property type="entry name" value="SANT/Myb"/>
</dbReference>
<proteinExistence type="predicted"/>
<feature type="domain" description="HTH myb-type" evidence="5">
    <location>
        <begin position="23"/>
        <end position="83"/>
    </location>
</feature>
<name>A0ABQ7UBM6_SOLTU</name>
<dbReference type="Proteomes" id="UP000826656">
    <property type="component" value="Unassembled WGS sequence"/>
</dbReference>
<dbReference type="InterPro" id="IPR029472">
    <property type="entry name" value="Copia-like_N"/>
</dbReference>